<dbReference type="AlphaFoldDB" id="A3MT14"/>
<dbReference type="InterPro" id="IPR011991">
    <property type="entry name" value="ArsR-like_HTH"/>
</dbReference>
<sequence>MLWTVLLYANGTVLLLLNATLAGVVANVSLPASPLAKPYVALDGVPVPFLFEGDRVVVPLGGGGVVTVKYVPRLGELDGFLYFNLTTPDLFVIWAEAGVLALPRLTVLNFTKVGNDVIIVAKGPGALAYAKVSNVTRPPASTPQSTPTSTPPSPAPATAQSITPALPATTTTTPVVNVPHTQASTASPSSVVSPTAAAPPIATPAGPISTGSPSPSGQLLLAIGVAAALAALAAVFVKGRRGGGGGATVGGLSEVDERILAYLRERGGAYESEIARDLGIPRTTVFRAVRRLEEAGLVIVEKRGGRNFVRRVG</sequence>
<dbReference type="InterPro" id="IPR000485">
    <property type="entry name" value="AsnC-type_HTH_dom"/>
</dbReference>
<dbReference type="HOGENOM" id="CLU_910958_0_0_2"/>
<dbReference type="KEGG" id="pcl:Pcal_0346"/>
<gene>
    <name evidence="3" type="ordered locus">Pcal_0346</name>
</gene>
<dbReference type="PANTHER" id="PTHR43704">
    <property type="entry name" value="BSR5907 PROTEIN"/>
    <property type="match status" value="1"/>
</dbReference>
<evidence type="ECO:0000313" key="3">
    <source>
        <dbReference type="EMBL" id="ABO07781.1"/>
    </source>
</evidence>
<feature type="compositionally biased region" description="Low complexity" evidence="1">
    <location>
        <begin position="138"/>
        <end position="148"/>
    </location>
</feature>
<evidence type="ECO:0000256" key="1">
    <source>
        <dbReference type="SAM" id="MobiDB-lite"/>
    </source>
</evidence>
<dbReference type="RefSeq" id="WP_011849038.1">
    <property type="nucleotide sequence ID" value="NC_009073.1"/>
</dbReference>
<keyword evidence="4" id="KW-1185">Reference proteome</keyword>
<dbReference type="Proteomes" id="UP000001431">
    <property type="component" value="Chromosome"/>
</dbReference>
<dbReference type="InterPro" id="IPR002831">
    <property type="entry name" value="Tscrpt_reg_TrmB_N"/>
</dbReference>
<organism evidence="3 4">
    <name type="scientific">Pyrobaculum calidifontis (strain DSM 21063 / JCM 11548 / VA1)</name>
    <dbReference type="NCBI Taxonomy" id="410359"/>
    <lineage>
        <taxon>Archaea</taxon>
        <taxon>Thermoproteota</taxon>
        <taxon>Thermoprotei</taxon>
        <taxon>Thermoproteales</taxon>
        <taxon>Thermoproteaceae</taxon>
        <taxon>Pyrobaculum</taxon>
    </lineage>
</organism>
<dbReference type="Gene3D" id="1.10.10.10">
    <property type="entry name" value="Winged helix-like DNA-binding domain superfamily/Winged helix DNA-binding domain"/>
    <property type="match status" value="1"/>
</dbReference>
<dbReference type="SUPFAM" id="SSF46785">
    <property type="entry name" value="Winged helix' DNA-binding domain"/>
    <property type="match status" value="1"/>
</dbReference>
<dbReference type="InterPro" id="IPR036388">
    <property type="entry name" value="WH-like_DNA-bd_sf"/>
</dbReference>
<accession>A3MT14</accession>
<dbReference type="Pfam" id="PF01978">
    <property type="entry name" value="TrmB"/>
    <property type="match status" value="1"/>
</dbReference>
<dbReference type="STRING" id="410359.Pcal_0346"/>
<feature type="region of interest" description="Disordered" evidence="1">
    <location>
        <begin position="136"/>
        <end position="161"/>
    </location>
</feature>
<name>A3MT14_PYRCJ</name>
<dbReference type="EMBL" id="CP000561">
    <property type="protein sequence ID" value="ABO07781.1"/>
    <property type="molecule type" value="Genomic_DNA"/>
</dbReference>
<dbReference type="PANTHER" id="PTHR43704:SF2">
    <property type="entry name" value="HTH CRP-TYPE DOMAIN-CONTAINING PROTEIN"/>
    <property type="match status" value="1"/>
</dbReference>
<dbReference type="eggNOG" id="arCOG00374">
    <property type="taxonomic scope" value="Archaea"/>
</dbReference>
<dbReference type="CDD" id="cd00090">
    <property type="entry name" value="HTH_ARSR"/>
    <property type="match status" value="1"/>
</dbReference>
<evidence type="ECO:0000259" key="2">
    <source>
        <dbReference type="Pfam" id="PF01978"/>
    </source>
</evidence>
<dbReference type="GO" id="GO:0043565">
    <property type="term" value="F:sequence-specific DNA binding"/>
    <property type="evidence" value="ECO:0007669"/>
    <property type="project" value="InterPro"/>
</dbReference>
<protein>
    <submittedName>
        <fullName evidence="3">Transcriptional regulator, TrmB</fullName>
    </submittedName>
</protein>
<dbReference type="InterPro" id="IPR036390">
    <property type="entry name" value="WH_DNA-bd_sf"/>
</dbReference>
<reference evidence="3" key="1">
    <citation type="submission" date="2007-02" db="EMBL/GenBank/DDBJ databases">
        <title>Complete sequence of Pyrobaculum calidifontis JCM 11548.</title>
        <authorList>
            <consortium name="US DOE Joint Genome Institute"/>
            <person name="Copeland A."/>
            <person name="Lucas S."/>
            <person name="Lapidus A."/>
            <person name="Barry K."/>
            <person name="Glavina del Rio T."/>
            <person name="Dalin E."/>
            <person name="Tice H."/>
            <person name="Pitluck S."/>
            <person name="Chain P."/>
            <person name="Malfatti S."/>
            <person name="Shin M."/>
            <person name="Vergez L."/>
            <person name="Schmutz J."/>
            <person name="Larimer F."/>
            <person name="Land M."/>
            <person name="Hauser L."/>
            <person name="Kyrpides N."/>
            <person name="Mikhailova N."/>
            <person name="Cozen A.E."/>
            <person name="Fitz-Gibbon S.T."/>
            <person name="House C.H."/>
            <person name="Saltikov C."/>
            <person name="Lowe T.M."/>
            <person name="Richardson P."/>
        </authorList>
    </citation>
    <scope>NUCLEOTIDE SEQUENCE [LARGE SCALE GENOMIC DNA]</scope>
    <source>
        <strain evidence="3">JCM 11548</strain>
    </source>
</reference>
<proteinExistence type="predicted"/>
<dbReference type="PRINTS" id="PR00033">
    <property type="entry name" value="HTHASNC"/>
</dbReference>
<evidence type="ECO:0000313" key="4">
    <source>
        <dbReference type="Proteomes" id="UP000001431"/>
    </source>
</evidence>
<feature type="domain" description="Transcription regulator TrmB N-terminal" evidence="2">
    <location>
        <begin position="251"/>
        <end position="303"/>
    </location>
</feature>
<dbReference type="OrthoDB" id="28494at2157"/>
<dbReference type="GeneID" id="4909147"/>